<dbReference type="InterPro" id="IPR036909">
    <property type="entry name" value="Cyt_c-like_dom_sf"/>
</dbReference>
<keyword evidence="6" id="KW-0812">Transmembrane</keyword>
<reference evidence="8 9" key="1">
    <citation type="submission" date="2023-11" db="EMBL/GenBank/DDBJ databases">
        <title>Coraliomargarita sp. nov., isolated from marine algae.</title>
        <authorList>
            <person name="Lee J.K."/>
            <person name="Baek J.H."/>
            <person name="Kim J.M."/>
            <person name="Choi D.G."/>
            <person name="Jeon C.O."/>
        </authorList>
    </citation>
    <scope>NUCLEOTIDE SEQUENCE [LARGE SCALE GENOMIC DNA]</scope>
    <source>
        <strain evidence="8 9">J2-16</strain>
    </source>
</reference>
<dbReference type="InterPro" id="IPR009056">
    <property type="entry name" value="Cyt_c-like_dom"/>
</dbReference>
<protein>
    <submittedName>
        <fullName evidence="8">Cytochrome c</fullName>
    </submittedName>
</protein>
<evidence type="ECO:0000313" key="8">
    <source>
        <dbReference type="EMBL" id="WPJ95728.1"/>
    </source>
</evidence>
<keyword evidence="6" id="KW-0472">Membrane</keyword>
<gene>
    <name evidence="8" type="ORF">SH580_20115</name>
</gene>
<evidence type="ECO:0000313" key="9">
    <source>
        <dbReference type="Proteomes" id="UP001324993"/>
    </source>
</evidence>
<dbReference type="Gene3D" id="1.10.760.10">
    <property type="entry name" value="Cytochrome c-like domain"/>
    <property type="match status" value="1"/>
</dbReference>
<dbReference type="PROSITE" id="PS51007">
    <property type="entry name" value="CYTC"/>
    <property type="match status" value="1"/>
</dbReference>
<keyword evidence="6" id="KW-1133">Transmembrane helix</keyword>
<dbReference type="Pfam" id="PF00034">
    <property type="entry name" value="Cytochrom_C"/>
    <property type="match status" value="1"/>
</dbReference>
<organism evidence="8 9">
    <name type="scientific">Coraliomargarita algicola</name>
    <dbReference type="NCBI Taxonomy" id="3092156"/>
    <lineage>
        <taxon>Bacteria</taxon>
        <taxon>Pseudomonadati</taxon>
        <taxon>Verrucomicrobiota</taxon>
        <taxon>Opitutia</taxon>
        <taxon>Puniceicoccales</taxon>
        <taxon>Coraliomargaritaceae</taxon>
        <taxon>Coraliomargarita</taxon>
    </lineage>
</organism>
<evidence type="ECO:0000256" key="4">
    <source>
        <dbReference type="PROSITE-ProRule" id="PRU00433"/>
    </source>
</evidence>
<evidence type="ECO:0000256" key="5">
    <source>
        <dbReference type="SAM" id="MobiDB-lite"/>
    </source>
</evidence>
<dbReference type="Proteomes" id="UP001324993">
    <property type="component" value="Chromosome"/>
</dbReference>
<evidence type="ECO:0000256" key="6">
    <source>
        <dbReference type="SAM" id="Phobius"/>
    </source>
</evidence>
<feature type="domain" description="Cytochrome c" evidence="7">
    <location>
        <begin position="97"/>
        <end position="190"/>
    </location>
</feature>
<evidence type="ECO:0000256" key="1">
    <source>
        <dbReference type="ARBA" id="ARBA00022617"/>
    </source>
</evidence>
<name>A0ABZ0RKX5_9BACT</name>
<evidence type="ECO:0000259" key="7">
    <source>
        <dbReference type="PROSITE" id="PS51007"/>
    </source>
</evidence>
<sequence>MSDHEHNSGSNSNSREALEKAAMQDEHMQDVHAQLMREKEEPHEGFSPVPIFLMFVFAALCFWGGVYLVEYSGNFQANAFSPHFNPAAGAPKAVEISLYDRGAKVFRSQCVACHQAEGNGVPGVYPPLAGSTWVTEHPEVTARILINGLNGKIEVKGNTYNGNMPAFGPGGLALSDKDIAGVITYIRQSWGNDASEVTVQMVADYTATYSARSTPWTADELKEGLGPIPAAAAPAAEAAAPAAEESSAAAH</sequence>
<keyword evidence="3 4" id="KW-0408">Iron</keyword>
<accession>A0ABZ0RKX5</accession>
<dbReference type="EMBL" id="CP138858">
    <property type="protein sequence ID" value="WPJ95728.1"/>
    <property type="molecule type" value="Genomic_DNA"/>
</dbReference>
<feature type="transmembrane region" description="Helical" evidence="6">
    <location>
        <begin position="49"/>
        <end position="69"/>
    </location>
</feature>
<dbReference type="RefSeq" id="WP_319832606.1">
    <property type="nucleotide sequence ID" value="NZ_CP138858.1"/>
</dbReference>
<keyword evidence="9" id="KW-1185">Reference proteome</keyword>
<proteinExistence type="predicted"/>
<evidence type="ECO:0000256" key="2">
    <source>
        <dbReference type="ARBA" id="ARBA00022723"/>
    </source>
</evidence>
<feature type="region of interest" description="Disordered" evidence="5">
    <location>
        <begin position="1"/>
        <end position="24"/>
    </location>
</feature>
<keyword evidence="2 4" id="KW-0479">Metal-binding</keyword>
<dbReference type="SUPFAM" id="SSF46626">
    <property type="entry name" value="Cytochrome c"/>
    <property type="match status" value="1"/>
</dbReference>
<dbReference type="PANTHER" id="PTHR35008:SF8">
    <property type="entry name" value="ALCOHOL DEHYDROGENASE CYTOCHROME C SUBUNIT"/>
    <property type="match status" value="1"/>
</dbReference>
<dbReference type="PANTHER" id="PTHR35008">
    <property type="entry name" value="BLL4482 PROTEIN-RELATED"/>
    <property type="match status" value="1"/>
</dbReference>
<dbReference type="InterPro" id="IPR051459">
    <property type="entry name" value="Cytochrome_c-type_DH"/>
</dbReference>
<feature type="region of interest" description="Disordered" evidence="5">
    <location>
        <begin position="232"/>
        <end position="251"/>
    </location>
</feature>
<keyword evidence="1 4" id="KW-0349">Heme</keyword>
<evidence type="ECO:0000256" key="3">
    <source>
        <dbReference type="ARBA" id="ARBA00023004"/>
    </source>
</evidence>